<dbReference type="AlphaFoldDB" id="A0A0U3I4H5"/>
<name>A0A0U3I4H5_9GAMM</name>
<accession>A0A0U3I4H5</accession>
<evidence type="ECO:0008006" key="3">
    <source>
        <dbReference type="Google" id="ProtNLM"/>
    </source>
</evidence>
<dbReference type="EMBL" id="CP013611">
    <property type="protein sequence ID" value="ALU41943.1"/>
    <property type="molecule type" value="Genomic_DNA"/>
</dbReference>
<gene>
    <name evidence="1" type="ORF">AT705_02755</name>
</gene>
<evidence type="ECO:0000313" key="1">
    <source>
        <dbReference type="EMBL" id="ALU41943.1"/>
    </source>
</evidence>
<organism evidence="1 2">
    <name type="scientific">Pseudoalteromonas rubra</name>
    <dbReference type="NCBI Taxonomy" id="43658"/>
    <lineage>
        <taxon>Bacteria</taxon>
        <taxon>Pseudomonadati</taxon>
        <taxon>Pseudomonadota</taxon>
        <taxon>Gammaproteobacteria</taxon>
        <taxon>Alteromonadales</taxon>
        <taxon>Pseudoalteromonadaceae</taxon>
        <taxon>Pseudoalteromonas</taxon>
    </lineage>
</organism>
<dbReference type="RefSeq" id="WP_058795391.1">
    <property type="nucleotide sequence ID" value="NZ_CP013611.1"/>
</dbReference>
<sequence length="292" mass="33719">MTSVFKFRAATEDHDIDALVQGYLWFSKLKDLNDPFEGGYYLDDQASKELLFKYHANVLAKKPLRSMSPDEEVVDMYIDKEMVSPGGYEQWLKQLTMEEIDEELSKLRDVYSIFSCSLSKEDHPTLPAPLNSMSMWGYYANGLKGFCIEYDLEVLMQSLNETNDYFESARVAYTKQDTAPTIVLEDVLNDAINGTVDTHKNYLRAIMTKCDNPWHHENEMRIIGECRDGEFKHSLNAIKAIYIGGKMENHKQEQIKGFALKNSIPTFRVFHSIRDKAYGFKFELLKPKSKLV</sequence>
<dbReference type="InterPro" id="IPR021352">
    <property type="entry name" value="DUF2971"/>
</dbReference>
<reference evidence="1 2" key="1">
    <citation type="submission" date="2015-12" db="EMBL/GenBank/DDBJ databases">
        <title>Complete genome sequence of Pseudoalteromonas rubra SCSIO 6842, harboring a conjugative plasmid.</title>
        <authorList>
            <person name="Li B."/>
            <person name="Wang X."/>
        </authorList>
    </citation>
    <scope>NUCLEOTIDE SEQUENCE [LARGE SCALE GENOMIC DNA]</scope>
    <source>
        <strain evidence="1 2">SCSIO 6842</strain>
    </source>
</reference>
<protein>
    <recommendedName>
        <fullName evidence="3">DUF2971 domain-containing protein</fullName>
    </recommendedName>
</protein>
<dbReference type="Proteomes" id="UP000069015">
    <property type="component" value="Chromosome 1"/>
</dbReference>
<dbReference type="Pfam" id="PF11185">
    <property type="entry name" value="DUF2971"/>
    <property type="match status" value="1"/>
</dbReference>
<dbReference type="KEGG" id="prr:AT705_02755"/>
<evidence type="ECO:0000313" key="2">
    <source>
        <dbReference type="Proteomes" id="UP000069015"/>
    </source>
</evidence>
<proteinExistence type="predicted"/>